<evidence type="ECO:0008006" key="4">
    <source>
        <dbReference type="Google" id="ProtNLM"/>
    </source>
</evidence>
<sequence>MKVSVLISLLGVCFMAFIVHCEPIYQLPSHVSAFAESEVVPHVLPTRVPEYDETEMLPEEPPARVPEFAETEMLVEEPLPPRPRMPQIDETVHEAVNELMDMVGQMIHFMVKIGFEGGQATITASNQLPNNLENPESVENLDSSFDRSPDFDHLLSQDLDSDALPPIQPRSIFNPLWWLLRSIFRTLRGINCTIKAVVKIRDSTELMLANFHKCGAEASKKVEAVVDSAEKVLNISNEIVHINSEVCGNPNYSSEYVDGNYKMTATCFKQLRSKVISLNSQIRTTVNLIRKVSIDAGECVTTTFLEYRKSIINFPSFIKECSKFN</sequence>
<gene>
    <name evidence="2" type="primary">106092147</name>
</gene>
<proteinExistence type="predicted"/>
<name>A0A1I8PGU5_STOCA</name>
<evidence type="ECO:0000256" key="1">
    <source>
        <dbReference type="SAM" id="SignalP"/>
    </source>
</evidence>
<feature type="signal peptide" evidence="1">
    <location>
        <begin position="1"/>
        <end position="21"/>
    </location>
</feature>
<keyword evidence="3" id="KW-1185">Reference proteome</keyword>
<dbReference type="OrthoDB" id="7972585at2759"/>
<dbReference type="Proteomes" id="UP000095300">
    <property type="component" value="Unassembled WGS sequence"/>
</dbReference>
<dbReference type="AlphaFoldDB" id="A0A1I8PGU5"/>
<accession>A0A1I8PGU5</accession>
<evidence type="ECO:0000313" key="2">
    <source>
        <dbReference type="EnsemblMetazoa" id="SCAU007966-PA"/>
    </source>
</evidence>
<dbReference type="KEGG" id="scac:106092147"/>
<keyword evidence="1" id="KW-0732">Signal</keyword>
<reference evidence="2" key="1">
    <citation type="submission" date="2020-05" db="UniProtKB">
        <authorList>
            <consortium name="EnsemblMetazoa"/>
        </authorList>
    </citation>
    <scope>IDENTIFICATION</scope>
    <source>
        <strain evidence="2">USDA</strain>
    </source>
</reference>
<dbReference type="VEuPathDB" id="VectorBase:SCAU007966"/>
<organism evidence="2 3">
    <name type="scientific">Stomoxys calcitrans</name>
    <name type="common">Stable fly</name>
    <name type="synonym">Conops calcitrans</name>
    <dbReference type="NCBI Taxonomy" id="35570"/>
    <lineage>
        <taxon>Eukaryota</taxon>
        <taxon>Metazoa</taxon>
        <taxon>Ecdysozoa</taxon>
        <taxon>Arthropoda</taxon>
        <taxon>Hexapoda</taxon>
        <taxon>Insecta</taxon>
        <taxon>Pterygota</taxon>
        <taxon>Neoptera</taxon>
        <taxon>Endopterygota</taxon>
        <taxon>Diptera</taxon>
        <taxon>Brachycera</taxon>
        <taxon>Muscomorpha</taxon>
        <taxon>Muscoidea</taxon>
        <taxon>Muscidae</taxon>
        <taxon>Stomoxys</taxon>
    </lineage>
</organism>
<dbReference type="EnsemblMetazoa" id="SCAU007966-RA">
    <property type="protein sequence ID" value="SCAU007966-PA"/>
    <property type="gene ID" value="SCAU007966"/>
</dbReference>
<feature type="chain" id="PRO_5009326591" description="Protein TsetseEP domain-containing protein" evidence="1">
    <location>
        <begin position="22"/>
        <end position="325"/>
    </location>
</feature>
<evidence type="ECO:0000313" key="3">
    <source>
        <dbReference type="Proteomes" id="UP000095300"/>
    </source>
</evidence>
<protein>
    <recommendedName>
        <fullName evidence="4">Protein TsetseEP domain-containing protein</fullName>
    </recommendedName>
</protein>